<evidence type="ECO:0000313" key="7">
    <source>
        <dbReference type="EMBL" id="KNE69292.1"/>
    </source>
</evidence>
<dbReference type="PANTHER" id="PTHR23235:SF120">
    <property type="entry name" value="KRUPPEL-LIKE FACTOR 15"/>
    <property type="match status" value="1"/>
</dbReference>
<gene>
    <name evidence="7" type="ORF">AMAG_13672</name>
</gene>
<dbReference type="eggNOG" id="KOG1721">
    <property type="taxonomic scope" value="Eukaryota"/>
</dbReference>
<evidence type="ECO:0000256" key="5">
    <source>
        <dbReference type="SAM" id="MobiDB-lite"/>
    </source>
</evidence>
<dbReference type="InterPro" id="IPR036236">
    <property type="entry name" value="Znf_C2H2_sf"/>
</dbReference>
<evidence type="ECO:0000256" key="2">
    <source>
        <dbReference type="ARBA" id="ARBA00022771"/>
    </source>
</evidence>
<dbReference type="PANTHER" id="PTHR23235">
    <property type="entry name" value="KRUEPPEL-LIKE TRANSCRIPTION FACTOR"/>
    <property type="match status" value="1"/>
</dbReference>
<dbReference type="SMART" id="SM00355">
    <property type="entry name" value="ZnF_C2H2"/>
    <property type="match status" value="2"/>
</dbReference>
<evidence type="ECO:0000313" key="8">
    <source>
        <dbReference type="Proteomes" id="UP000054350"/>
    </source>
</evidence>
<feature type="compositionally biased region" description="Basic and acidic residues" evidence="5">
    <location>
        <begin position="67"/>
        <end position="77"/>
    </location>
</feature>
<feature type="domain" description="C2H2-type" evidence="6">
    <location>
        <begin position="91"/>
        <end position="120"/>
    </location>
</feature>
<dbReference type="STRING" id="578462.A0A0L0T3I2"/>
<evidence type="ECO:0000256" key="4">
    <source>
        <dbReference type="PROSITE-ProRule" id="PRU00042"/>
    </source>
</evidence>
<evidence type="ECO:0000259" key="6">
    <source>
        <dbReference type="PROSITE" id="PS50157"/>
    </source>
</evidence>
<dbReference type="GO" id="GO:0000981">
    <property type="term" value="F:DNA-binding transcription factor activity, RNA polymerase II-specific"/>
    <property type="evidence" value="ECO:0007669"/>
    <property type="project" value="TreeGrafter"/>
</dbReference>
<organism evidence="7 8">
    <name type="scientific">Allomyces macrogynus (strain ATCC 38327)</name>
    <name type="common">Allomyces javanicus var. macrogynus</name>
    <dbReference type="NCBI Taxonomy" id="578462"/>
    <lineage>
        <taxon>Eukaryota</taxon>
        <taxon>Fungi</taxon>
        <taxon>Fungi incertae sedis</taxon>
        <taxon>Blastocladiomycota</taxon>
        <taxon>Blastocladiomycetes</taxon>
        <taxon>Blastocladiales</taxon>
        <taxon>Blastocladiaceae</taxon>
        <taxon>Allomyces</taxon>
    </lineage>
</organism>
<dbReference type="Pfam" id="PF00096">
    <property type="entry name" value="zf-C2H2"/>
    <property type="match status" value="1"/>
</dbReference>
<dbReference type="PROSITE" id="PS00028">
    <property type="entry name" value="ZINC_FINGER_C2H2_1"/>
    <property type="match status" value="2"/>
</dbReference>
<dbReference type="AlphaFoldDB" id="A0A0L0T3I2"/>
<keyword evidence="3" id="KW-0862">Zinc</keyword>
<keyword evidence="8" id="KW-1185">Reference proteome</keyword>
<dbReference type="PROSITE" id="PS50157">
    <property type="entry name" value="ZINC_FINGER_C2H2_2"/>
    <property type="match status" value="2"/>
</dbReference>
<dbReference type="EMBL" id="GG745360">
    <property type="protein sequence ID" value="KNE69292.1"/>
    <property type="molecule type" value="Genomic_DNA"/>
</dbReference>
<dbReference type="GO" id="GO:0008270">
    <property type="term" value="F:zinc ion binding"/>
    <property type="evidence" value="ECO:0007669"/>
    <property type="project" value="UniProtKB-KW"/>
</dbReference>
<sequence>MDAAAAAALVQISMAAAAARDAEPESHAHHHLASPVSPASTPIEHHLHYDHSPAAIDSTGMWSPPDHATHLPERRDSTTSTTSSSTGATTHTCPHAGCGKTFSRNAHLTRHLLNHAPTRSYACAQCGRQFFRRDCWREHVRGVHAMVPPPEPVPVVPHPAMPAWAWTPYPSPVASPQMPRVNPVPRTETSAPWAGVVLPRPGVGGSVPPMIAPMMMMPSAPGRECGAVVLPPLAPAAPQHGMPLARLPSLRNAVPLEYAAEDEAAVPGGAPHSLVLSPILVTSSLF</sequence>
<dbReference type="OrthoDB" id="654211at2759"/>
<keyword evidence="2 4" id="KW-0863">Zinc-finger</keyword>
<name>A0A0L0T3I2_ALLM3</name>
<protein>
    <recommendedName>
        <fullName evidence="6">C2H2-type domain-containing protein</fullName>
    </recommendedName>
</protein>
<dbReference type="InterPro" id="IPR013087">
    <property type="entry name" value="Znf_C2H2_type"/>
</dbReference>
<feature type="compositionally biased region" description="Low complexity" evidence="5">
    <location>
        <begin position="78"/>
        <end position="92"/>
    </location>
</feature>
<reference evidence="7 8" key="1">
    <citation type="submission" date="2009-11" db="EMBL/GenBank/DDBJ databases">
        <title>Annotation of Allomyces macrogynus ATCC 38327.</title>
        <authorList>
            <consortium name="The Broad Institute Genome Sequencing Platform"/>
            <person name="Russ C."/>
            <person name="Cuomo C."/>
            <person name="Burger G."/>
            <person name="Gray M.W."/>
            <person name="Holland P.W.H."/>
            <person name="King N."/>
            <person name="Lang F.B.F."/>
            <person name="Roger A.J."/>
            <person name="Ruiz-Trillo I."/>
            <person name="Young S.K."/>
            <person name="Zeng Q."/>
            <person name="Gargeya S."/>
            <person name="Fitzgerald M."/>
            <person name="Haas B."/>
            <person name="Abouelleil A."/>
            <person name="Alvarado L."/>
            <person name="Arachchi H.M."/>
            <person name="Berlin A."/>
            <person name="Chapman S.B."/>
            <person name="Gearin G."/>
            <person name="Goldberg J."/>
            <person name="Griggs A."/>
            <person name="Gujja S."/>
            <person name="Hansen M."/>
            <person name="Heiman D."/>
            <person name="Howarth C."/>
            <person name="Larimer J."/>
            <person name="Lui A."/>
            <person name="MacDonald P.J.P."/>
            <person name="McCowen C."/>
            <person name="Montmayeur A."/>
            <person name="Murphy C."/>
            <person name="Neiman D."/>
            <person name="Pearson M."/>
            <person name="Priest M."/>
            <person name="Roberts A."/>
            <person name="Saif S."/>
            <person name="Shea T."/>
            <person name="Sisk P."/>
            <person name="Stolte C."/>
            <person name="Sykes S."/>
            <person name="Wortman J."/>
            <person name="Nusbaum C."/>
            <person name="Birren B."/>
        </authorList>
    </citation>
    <scope>NUCLEOTIDE SEQUENCE [LARGE SCALE GENOMIC DNA]</scope>
    <source>
        <strain evidence="7 8">ATCC 38327</strain>
    </source>
</reference>
<dbReference type="VEuPathDB" id="FungiDB:AMAG_13672"/>
<evidence type="ECO:0000256" key="3">
    <source>
        <dbReference type="ARBA" id="ARBA00022833"/>
    </source>
</evidence>
<feature type="region of interest" description="Disordered" evidence="5">
    <location>
        <begin position="20"/>
        <end position="98"/>
    </location>
</feature>
<accession>A0A0L0T3I2</accession>
<dbReference type="Gene3D" id="3.30.160.60">
    <property type="entry name" value="Classic Zinc Finger"/>
    <property type="match status" value="1"/>
</dbReference>
<dbReference type="Proteomes" id="UP000054350">
    <property type="component" value="Unassembled WGS sequence"/>
</dbReference>
<feature type="domain" description="C2H2-type" evidence="6">
    <location>
        <begin position="121"/>
        <end position="149"/>
    </location>
</feature>
<dbReference type="SUPFAM" id="SSF57667">
    <property type="entry name" value="beta-beta-alpha zinc fingers"/>
    <property type="match status" value="1"/>
</dbReference>
<proteinExistence type="predicted"/>
<reference evidence="8" key="2">
    <citation type="submission" date="2009-11" db="EMBL/GenBank/DDBJ databases">
        <title>The Genome Sequence of Allomyces macrogynus strain ATCC 38327.</title>
        <authorList>
            <consortium name="The Broad Institute Genome Sequencing Platform"/>
            <person name="Russ C."/>
            <person name="Cuomo C."/>
            <person name="Shea T."/>
            <person name="Young S.K."/>
            <person name="Zeng Q."/>
            <person name="Koehrsen M."/>
            <person name="Haas B."/>
            <person name="Borodovsky M."/>
            <person name="Guigo R."/>
            <person name="Alvarado L."/>
            <person name="Berlin A."/>
            <person name="Borenstein D."/>
            <person name="Chen Z."/>
            <person name="Engels R."/>
            <person name="Freedman E."/>
            <person name="Gellesch M."/>
            <person name="Goldberg J."/>
            <person name="Griggs A."/>
            <person name="Gujja S."/>
            <person name="Heiman D."/>
            <person name="Hepburn T."/>
            <person name="Howarth C."/>
            <person name="Jen D."/>
            <person name="Larson L."/>
            <person name="Lewis B."/>
            <person name="Mehta T."/>
            <person name="Park D."/>
            <person name="Pearson M."/>
            <person name="Roberts A."/>
            <person name="Saif S."/>
            <person name="Shenoy N."/>
            <person name="Sisk P."/>
            <person name="Stolte C."/>
            <person name="Sykes S."/>
            <person name="Walk T."/>
            <person name="White J."/>
            <person name="Yandava C."/>
            <person name="Burger G."/>
            <person name="Gray M.W."/>
            <person name="Holland P.W.H."/>
            <person name="King N."/>
            <person name="Lang F.B.F."/>
            <person name="Roger A.J."/>
            <person name="Ruiz-Trillo I."/>
            <person name="Lander E."/>
            <person name="Nusbaum C."/>
        </authorList>
    </citation>
    <scope>NUCLEOTIDE SEQUENCE [LARGE SCALE GENOMIC DNA]</scope>
    <source>
        <strain evidence="8">ATCC 38327</strain>
    </source>
</reference>
<keyword evidence="1" id="KW-0479">Metal-binding</keyword>
<evidence type="ECO:0000256" key="1">
    <source>
        <dbReference type="ARBA" id="ARBA00022723"/>
    </source>
</evidence>
<dbReference type="GO" id="GO:0000978">
    <property type="term" value="F:RNA polymerase II cis-regulatory region sequence-specific DNA binding"/>
    <property type="evidence" value="ECO:0007669"/>
    <property type="project" value="TreeGrafter"/>
</dbReference>